<evidence type="ECO:0000313" key="3">
    <source>
        <dbReference type="Proteomes" id="UP000620596"/>
    </source>
</evidence>
<dbReference type="EMBL" id="BMIG01000017">
    <property type="protein sequence ID" value="GGB11228.1"/>
    <property type="molecule type" value="Genomic_DNA"/>
</dbReference>
<evidence type="ECO:0008006" key="4">
    <source>
        <dbReference type="Google" id="ProtNLM"/>
    </source>
</evidence>
<reference evidence="2" key="2">
    <citation type="submission" date="2020-09" db="EMBL/GenBank/DDBJ databases">
        <authorList>
            <person name="Sun Q."/>
            <person name="Zhou Y."/>
        </authorList>
    </citation>
    <scope>NUCLEOTIDE SEQUENCE</scope>
    <source>
        <strain evidence="2">CGMCC 1.15322</strain>
    </source>
</reference>
<proteinExistence type="predicted"/>
<feature type="region of interest" description="Disordered" evidence="1">
    <location>
        <begin position="202"/>
        <end position="229"/>
    </location>
</feature>
<accession>A0A916SSJ9</accession>
<sequence length="257" mass="28289">MIGLGGVVGAALGGLAHRAWAQRHRTEKLRLPSRWLLNARGLVTSEELDVWKWLRAAFPEHAVMVKVAVMRFTIPSTKDRPENKDQHWHELLEGVYCTFVVSTLDGKVVGCVDVPGKRGLTKAQRDMKEGLLLECGIGYTTVRSNSLPSGSAMRTAFLDEAEIIERDHEETRGGDSSFHAALDEFTSEKVRATKAAAMKELKDKQAAATETRGTSQGAGFNPDGTGSFMTREKPDRFAVKWDDSFTMPGDSRPAKLS</sequence>
<protein>
    <recommendedName>
        <fullName evidence="4">DUF2726 domain-containing protein</fullName>
    </recommendedName>
</protein>
<reference evidence="2" key="1">
    <citation type="journal article" date="2014" name="Int. J. Syst. Evol. Microbiol.">
        <title>Complete genome sequence of Corynebacterium casei LMG S-19264T (=DSM 44701T), isolated from a smear-ripened cheese.</title>
        <authorList>
            <consortium name="US DOE Joint Genome Institute (JGI-PGF)"/>
            <person name="Walter F."/>
            <person name="Albersmeier A."/>
            <person name="Kalinowski J."/>
            <person name="Ruckert C."/>
        </authorList>
    </citation>
    <scope>NUCLEOTIDE SEQUENCE</scope>
    <source>
        <strain evidence="2">CGMCC 1.15322</strain>
    </source>
</reference>
<organism evidence="2 3">
    <name type="scientific">Polaromonas eurypsychrophila</name>
    <dbReference type="NCBI Taxonomy" id="1614635"/>
    <lineage>
        <taxon>Bacteria</taxon>
        <taxon>Pseudomonadati</taxon>
        <taxon>Pseudomonadota</taxon>
        <taxon>Betaproteobacteria</taxon>
        <taxon>Burkholderiales</taxon>
        <taxon>Comamonadaceae</taxon>
        <taxon>Polaromonas</taxon>
    </lineage>
</organism>
<evidence type="ECO:0000256" key="1">
    <source>
        <dbReference type="SAM" id="MobiDB-lite"/>
    </source>
</evidence>
<gene>
    <name evidence="2" type="ORF">GCM10011496_35220</name>
</gene>
<dbReference type="Proteomes" id="UP000620596">
    <property type="component" value="Unassembled WGS sequence"/>
</dbReference>
<keyword evidence="3" id="KW-1185">Reference proteome</keyword>
<name>A0A916SSJ9_9BURK</name>
<evidence type="ECO:0000313" key="2">
    <source>
        <dbReference type="EMBL" id="GGB11228.1"/>
    </source>
</evidence>
<dbReference type="AlphaFoldDB" id="A0A916SSJ9"/>
<comment type="caution">
    <text evidence="2">The sequence shown here is derived from an EMBL/GenBank/DDBJ whole genome shotgun (WGS) entry which is preliminary data.</text>
</comment>